<comment type="caution">
    <text evidence="1">The sequence shown here is derived from an EMBL/GenBank/DDBJ whole genome shotgun (WGS) entry which is preliminary data.</text>
</comment>
<evidence type="ECO:0000313" key="2">
    <source>
        <dbReference type="Proteomes" id="UP000824120"/>
    </source>
</evidence>
<reference evidence="1 2" key="1">
    <citation type="submission" date="2020-09" db="EMBL/GenBank/DDBJ databases">
        <title>De no assembly of potato wild relative species, Solanum commersonii.</title>
        <authorList>
            <person name="Cho K."/>
        </authorList>
    </citation>
    <scope>NUCLEOTIDE SEQUENCE [LARGE SCALE GENOMIC DNA]</scope>
    <source>
        <strain evidence="1">LZ3.2</strain>
        <tissue evidence="1">Leaf</tissue>
    </source>
</reference>
<name>A0A9J5ZYC3_SOLCO</name>
<accession>A0A9J5ZYC3</accession>
<dbReference type="AlphaFoldDB" id="A0A9J5ZYC3"/>
<protein>
    <submittedName>
        <fullName evidence="1">Uncharacterized protein</fullName>
    </submittedName>
</protein>
<dbReference type="EMBL" id="JACXVP010000003">
    <property type="protein sequence ID" value="KAG5616855.1"/>
    <property type="molecule type" value="Genomic_DNA"/>
</dbReference>
<dbReference type="Proteomes" id="UP000824120">
    <property type="component" value="Chromosome 3"/>
</dbReference>
<proteinExistence type="predicted"/>
<organism evidence="1 2">
    <name type="scientific">Solanum commersonii</name>
    <name type="common">Commerson's wild potato</name>
    <name type="synonym">Commerson's nightshade</name>
    <dbReference type="NCBI Taxonomy" id="4109"/>
    <lineage>
        <taxon>Eukaryota</taxon>
        <taxon>Viridiplantae</taxon>
        <taxon>Streptophyta</taxon>
        <taxon>Embryophyta</taxon>
        <taxon>Tracheophyta</taxon>
        <taxon>Spermatophyta</taxon>
        <taxon>Magnoliopsida</taxon>
        <taxon>eudicotyledons</taxon>
        <taxon>Gunneridae</taxon>
        <taxon>Pentapetalae</taxon>
        <taxon>asterids</taxon>
        <taxon>lamiids</taxon>
        <taxon>Solanales</taxon>
        <taxon>Solanaceae</taxon>
        <taxon>Solanoideae</taxon>
        <taxon>Solaneae</taxon>
        <taxon>Solanum</taxon>
    </lineage>
</organism>
<keyword evidence="2" id="KW-1185">Reference proteome</keyword>
<gene>
    <name evidence="1" type="ORF">H5410_016679</name>
</gene>
<sequence length="59" mass="6774">MRMSNVAQAEVYSAYKGKISATKYFPSIQLNVAYVKRTKMRLIYIFSQSVDGYRKSDAV</sequence>
<evidence type="ECO:0000313" key="1">
    <source>
        <dbReference type="EMBL" id="KAG5616855.1"/>
    </source>
</evidence>